<gene>
    <name evidence="1" type="ORF">BJ875DRAFT_494928</name>
</gene>
<name>A0A9P7YL09_9HELO</name>
<evidence type="ECO:0000313" key="1">
    <source>
        <dbReference type="EMBL" id="KAG9235492.1"/>
    </source>
</evidence>
<organism evidence="1 2">
    <name type="scientific">Amylocarpus encephaloides</name>
    <dbReference type="NCBI Taxonomy" id="45428"/>
    <lineage>
        <taxon>Eukaryota</taxon>
        <taxon>Fungi</taxon>
        <taxon>Dikarya</taxon>
        <taxon>Ascomycota</taxon>
        <taxon>Pezizomycotina</taxon>
        <taxon>Leotiomycetes</taxon>
        <taxon>Helotiales</taxon>
        <taxon>Helotiales incertae sedis</taxon>
        <taxon>Amylocarpus</taxon>
    </lineage>
</organism>
<proteinExistence type="predicted"/>
<comment type="caution">
    <text evidence="1">The sequence shown here is derived from an EMBL/GenBank/DDBJ whole genome shotgun (WGS) entry which is preliminary data.</text>
</comment>
<evidence type="ECO:0000313" key="2">
    <source>
        <dbReference type="Proteomes" id="UP000824998"/>
    </source>
</evidence>
<dbReference type="Proteomes" id="UP000824998">
    <property type="component" value="Unassembled WGS sequence"/>
</dbReference>
<dbReference type="EMBL" id="MU251430">
    <property type="protein sequence ID" value="KAG9235492.1"/>
    <property type="molecule type" value="Genomic_DNA"/>
</dbReference>
<keyword evidence="2" id="KW-1185">Reference proteome</keyword>
<reference evidence="1" key="1">
    <citation type="journal article" date="2021" name="IMA Fungus">
        <title>Genomic characterization of three marine fungi, including Emericellopsis atlantica sp. nov. with signatures of a generalist lifestyle and marine biomass degradation.</title>
        <authorList>
            <person name="Hagestad O.C."/>
            <person name="Hou L."/>
            <person name="Andersen J.H."/>
            <person name="Hansen E.H."/>
            <person name="Altermark B."/>
            <person name="Li C."/>
            <person name="Kuhnert E."/>
            <person name="Cox R.J."/>
            <person name="Crous P.W."/>
            <person name="Spatafora J.W."/>
            <person name="Lail K."/>
            <person name="Amirebrahimi M."/>
            <person name="Lipzen A."/>
            <person name="Pangilinan J."/>
            <person name="Andreopoulos W."/>
            <person name="Hayes R.D."/>
            <person name="Ng V."/>
            <person name="Grigoriev I.V."/>
            <person name="Jackson S.A."/>
            <person name="Sutton T.D.S."/>
            <person name="Dobson A.D.W."/>
            <person name="Rama T."/>
        </authorList>
    </citation>
    <scope>NUCLEOTIDE SEQUENCE</scope>
    <source>
        <strain evidence="1">TRa018bII</strain>
    </source>
</reference>
<protein>
    <submittedName>
        <fullName evidence="1">Uncharacterized protein</fullName>
    </submittedName>
</protein>
<sequence>MEKRKKDTCHTRKDSIGDYCWFFNDDEFKSAMRQYCESRFGIPVIGGFDKSYPAYLPNIPDGKGGHQTFWGNIRVDRAAPGASITDGKLLAPQQCYNGMIKVFETCKGYGGWWNDGWGTFFAECIRQ</sequence>
<dbReference type="AlphaFoldDB" id="A0A9P7YL09"/>
<accession>A0A9P7YL09</accession>